<reference evidence="3" key="1">
    <citation type="submission" date="2018-07" db="EMBL/GenBank/DDBJ databases">
        <authorList>
            <person name="Quirk P.G."/>
            <person name="Krulwich T.A."/>
        </authorList>
    </citation>
    <scope>NUCLEOTIDE SEQUENCE</scope>
</reference>
<feature type="compositionally biased region" description="Basic and acidic residues" evidence="2">
    <location>
        <begin position="1222"/>
        <end position="1252"/>
    </location>
</feature>
<feature type="region of interest" description="Disordered" evidence="2">
    <location>
        <begin position="1983"/>
        <end position="2023"/>
    </location>
</feature>
<feature type="compositionally biased region" description="Basic and acidic residues" evidence="2">
    <location>
        <begin position="1362"/>
        <end position="1377"/>
    </location>
</feature>
<dbReference type="InterPro" id="IPR029717">
    <property type="entry name" value="FAM193"/>
</dbReference>
<proteinExistence type="predicted"/>
<feature type="coiled-coil region" evidence="1">
    <location>
        <begin position="955"/>
        <end position="1031"/>
    </location>
</feature>
<feature type="coiled-coil region" evidence="1">
    <location>
        <begin position="760"/>
        <end position="794"/>
    </location>
</feature>
<dbReference type="PANTHER" id="PTHR15109">
    <property type="entry name" value="AGAP004327-PA"/>
    <property type="match status" value="1"/>
</dbReference>
<organism evidence="3">
    <name type="scientific">Culicoides sonorensis</name>
    <name type="common">Biting midge</name>
    <dbReference type="NCBI Taxonomy" id="179676"/>
    <lineage>
        <taxon>Eukaryota</taxon>
        <taxon>Metazoa</taxon>
        <taxon>Ecdysozoa</taxon>
        <taxon>Arthropoda</taxon>
        <taxon>Hexapoda</taxon>
        <taxon>Insecta</taxon>
        <taxon>Pterygota</taxon>
        <taxon>Neoptera</taxon>
        <taxon>Endopterygota</taxon>
        <taxon>Diptera</taxon>
        <taxon>Nematocera</taxon>
        <taxon>Chironomoidea</taxon>
        <taxon>Ceratopogonidae</taxon>
        <taxon>Ceratopogoninae</taxon>
        <taxon>Culicoides</taxon>
        <taxon>Monoculicoides</taxon>
    </lineage>
</organism>
<sequence>MSIKEEEMDDTMSKIFENLNLNSISTEMQNLSLNKLNESLASLGKFVIVGKFDNQETQQKDFDSKVVATNLSESKEISKGGSEKVKQKTKHHDEKIFNLSCQCSECTKHRETIIQLYLEDYEYNQLWERLQTHLLTFYDIIPQSDDSPIFMKYKELMKKSQSKWLSDGLIDLKNNFRLSLGSYLPLTDELIFTILCKRDPHQLFELICIQMQAVVLAYTEGLKNILKYNAQMEIVDYNPSELLNYIFDGYTKICHCEKMLSTIFYDLEAGHLLQFNLSLSQVYKRMYHRWIYLELQKLVPECILKLKELEYDDNYKVLVQKFINFDDAMTSVTQTWRDIWLLIHHYHQSKEDLTRRRSIRTIHSIFQMIKDSDFDFDKDFVLEEKPLVDWITCEKRNEVWQYVVHNIKNDWISCSHPRLMASLINMKCNKCGSPFVPHFIACNCRSCLIAGGPLVAKMKDNVKSPICTKCEFFDKYVNGVISKKSAITNEENVSERKQLDEKPKQERKVYHLCWAVFKHMPNRSKYNAAKIDPSNFCVFQDIPCNRYACRIAANIITLTYPLNFSKFLVKNYRELNEATRKKIMSLQTDVNTIKKLYETKCKDSGLLSEKLHPLQLTDMKWANGGDLTQGVDDEPIKRASALAEGFLVDFPMPQKNIIFSYFFKLFRVVDQDIEFNYDHLDHLKQSNVSNMKLKVDTTAVKSRGGIDQLDDINIRMNNLKIMNKVSRGSECSDKCSERCLENQSKPGFIDGEIQKPLVEALQLAASNKKLEAELRTLQKEHSMLKDMVRDLEHIHEEKHQGNHSEDESSDSRESKSSHRTEGQCICYYCTIFGQNDCSHNSRVNETRDRLRKRLRKMQANNKDSKPISFKEIVNASFSKKLKTRETNDGKKVVYQQTNAKISSKEKLQPQNHPVQKLAEIIPTEPLEEGIKIQKVTPINCAPVDDILKFIEGDAVKKEKEALAAKKAAKKKQKQRKMEQKKIADLEDLKSQYVELSVQENEIKKSLKLLRKRKNKNRLNEAEEKLLDISTKKQEIVSHGVEIVLSINKTNSNFVYYFDEEQKIPPLPQLQKQQHEITKIEQPHPVEERNCEISLDASKRMVTIRRINVPHSEPQVTVTAKGASPDKDTLLYTFINGQLVPASPVNQQLLHNINYQASQYTQNYIKPTPLLSNNNIQPTQSQKLRESTNCVPIEKSKNLKKTPNLIEIQKMQQQIQKQQRNTIKKEEKVKNSNKNEKNNIPNKKDKNSTKDTPETISLNKKHQAAEIVPKKSNRELKRERRQKNKENQKDKSNKNLMQDLEIPNSNVIKKEKQKRPTSYIDPEFDNNAFKLLNIDDSESDCDSGACSEDSMEMDNRISKSYNVKEKEDNDQKCTRKPETVSLYGSKNTNNKNDERKQSLDSVSSQTKSRKNSQQEPNSVSQISNQKGKQKVQQLQKKGTKASNHEPINDTNKSVKSIAKTKKSCKSENNQEKTNGVSIMEQLSRGVRVEGLTLPPGITLTRVDPATCENIKAKKESINRISQPISTVVAHQYPINLNPNIMIPSSSYLDSSYLMVNPGSDMPKSENIIMVDTPILKGVKDDSSNNNNKNKRVRKKNKKNTANEINTDCSSALQQQIKKKSAQANGKGDNIVTLKNPMFSNVTQQVKKQQSNIVHPPPPPMSYDQPAAIIKNENGMFTIRNPALHQALAQGQPNTLPHYSNYKNNSNCSTSLNGQSIDDVPYIGDITQNDDRKCKSVIGSEIKTAHQIKQAQKEQQHSHWGGCCDTSSMFGITQNSFGVNSNTGSINKSYSPFEVPKSNCNIAAPGGFNSDFVGARYGNDYSTQNYFSSNVGSHYSPRKSFSPEIHHGSQFENSHGKSSKFDDVNFLQSLQPGQRLNSEVTIHNINEAKFLRDQSADPNGIEITRIQATGSIDSNNDGGRLTLNELLNKSSVYQNRHDIENGNAVTGEYSDNLYGSSSRTSPYGNPYFDPGVKTSTQIAAMGLNRAPGSKQHSCTQKTSESPSSLFGELSSSLSMSNSNTPPSDDPLVDFALNSDPIFYDASKNGPSVGVIGGEIKAVHNCID</sequence>
<feature type="compositionally biased region" description="Basic and acidic residues" evidence="2">
    <location>
        <begin position="1267"/>
        <end position="1292"/>
    </location>
</feature>
<name>A0A336LHX8_CULSO</name>
<feature type="compositionally biased region" description="Low complexity" evidence="2">
    <location>
        <begin position="1997"/>
        <end position="2020"/>
    </location>
</feature>
<evidence type="ECO:0000313" key="3">
    <source>
        <dbReference type="EMBL" id="SSX17644.1"/>
    </source>
</evidence>
<evidence type="ECO:0000256" key="1">
    <source>
        <dbReference type="SAM" id="Coils"/>
    </source>
</evidence>
<evidence type="ECO:0000256" key="2">
    <source>
        <dbReference type="SAM" id="MobiDB-lite"/>
    </source>
</evidence>
<dbReference type="VEuPathDB" id="VectorBase:CSON002396"/>
<feature type="region of interest" description="Disordered" evidence="2">
    <location>
        <begin position="796"/>
        <end position="816"/>
    </location>
</feature>
<gene>
    <name evidence="3" type="primary">CSON002396</name>
</gene>
<protein>
    <submittedName>
        <fullName evidence="3">CSON002396 protein</fullName>
    </submittedName>
</protein>
<feature type="region of interest" description="Disordered" evidence="2">
    <location>
        <begin position="1362"/>
        <end position="1470"/>
    </location>
</feature>
<dbReference type="EMBL" id="UFQT01000013">
    <property type="protein sequence ID" value="SSX17644.1"/>
    <property type="molecule type" value="Genomic_DNA"/>
</dbReference>
<dbReference type="OMA" id="CRIAANI"/>
<dbReference type="PANTHER" id="PTHR15109:SF4">
    <property type="entry name" value="FAM193 C-TERMINAL DOMAIN-CONTAINING PROTEIN"/>
    <property type="match status" value="1"/>
</dbReference>
<keyword evidence="1" id="KW-0175">Coiled coil</keyword>
<feature type="compositionally biased region" description="Low complexity" evidence="2">
    <location>
        <begin position="1210"/>
        <end position="1220"/>
    </location>
</feature>
<feature type="region of interest" description="Disordered" evidence="2">
    <location>
        <begin position="1575"/>
        <end position="1605"/>
    </location>
</feature>
<accession>A0A336LHX8</accession>
<feature type="compositionally biased region" description="Basic residues" evidence="2">
    <location>
        <begin position="1587"/>
        <end position="1597"/>
    </location>
</feature>
<feature type="region of interest" description="Disordered" evidence="2">
    <location>
        <begin position="1210"/>
        <end position="1320"/>
    </location>
</feature>
<feature type="compositionally biased region" description="Polar residues" evidence="2">
    <location>
        <begin position="1398"/>
        <end position="1423"/>
    </location>
</feature>